<dbReference type="Proteomes" id="UP000249082">
    <property type="component" value="Unassembled WGS sequence"/>
</dbReference>
<sequence>MHIIGGFMERVPGRRKGTNLVVRTTETLRNRIFACEAGTLLGSLHELARDLEVGIVTLQQAARVLEHEGLLEVRRGPGGGYYGTRPDDAALERALDSYMRMNPAGYEEALDMTSLLFTELATSAARCTDPALRAKLAALDDRAGSFRSMAEFGAFELEFQDLLFRMVRRPLFEMLTRVTLHYAATRAAPVVKTFGAGVDFWRAGRRRIIAAILANDADLARFEANRQNREVVMASLQTQDMAIGSASGAIENAIDSQ</sequence>
<dbReference type="Gene3D" id="1.10.10.10">
    <property type="entry name" value="Winged helix-like DNA-binding domain superfamily/Winged helix DNA-binding domain"/>
    <property type="match status" value="1"/>
</dbReference>
<evidence type="ECO:0000256" key="3">
    <source>
        <dbReference type="ARBA" id="ARBA00023163"/>
    </source>
</evidence>
<organism evidence="4 5">
    <name type="scientific">Novosphingobium pentaromativorans</name>
    <dbReference type="NCBI Taxonomy" id="205844"/>
    <lineage>
        <taxon>Bacteria</taxon>
        <taxon>Pseudomonadati</taxon>
        <taxon>Pseudomonadota</taxon>
        <taxon>Alphaproteobacteria</taxon>
        <taxon>Sphingomonadales</taxon>
        <taxon>Sphingomonadaceae</taxon>
        <taxon>Novosphingobium</taxon>
    </lineage>
</organism>
<keyword evidence="2" id="KW-0238">DNA-binding</keyword>
<proteinExistence type="predicted"/>
<evidence type="ECO:0000256" key="2">
    <source>
        <dbReference type="ARBA" id="ARBA00023125"/>
    </source>
</evidence>
<dbReference type="EMBL" id="QFPX01000032">
    <property type="protein sequence ID" value="PZQ50929.1"/>
    <property type="molecule type" value="Genomic_DNA"/>
</dbReference>
<dbReference type="AlphaFoldDB" id="A0A2W5NFD8"/>
<evidence type="ECO:0000256" key="1">
    <source>
        <dbReference type="ARBA" id="ARBA00023015"/>
    </source>
</evidence>
<dbReference type="SUPFAM" id="SSF46785">
    <property type="entry name" value="Winged helix' DNA-binding domain"/>
    <property type="match status" value="1"/>
</dbReference>
<comment type="caution">
    <text evidence="4">The sequence shown here is derived from an EMBL/GenBank/DDBJ whole genome shotgun (WGS) entry which is preliminary data.</text>
</comment>
<dbReference type="SUPFAM" id="SSF48008">
    <property type="entry name" value="GntR ligand-binding domain-like"/>
    <property type="match status" value="1"/>
</dbReference>
<evidence type="ECO:0000313" key="4">
    <source>
        <dbReference type="EMBL" id="PZQ50929.1"/>
    </source>
</evidence>
<dbReference type="GO" id="GO:0003677">
    <property type="term" value="F:DNA binding"/>
    <property type="evidence" value="ECO:0007669"/>
    <property type="project" value="UniProtKB-KW"/>
</dbReference>
<protein>
    <submittedName>
        <fullName evidence="4">Transcriptional regulator</fullName>
    </submittedName>
</protein>
<keyword evidence="3" id="KW-0804">Transcription</keyword>
<dbReference type="InterPro" id="IPR036388">
    <property type="entry name" value="WH-like_DNA-bd_sf"/>
</dbReference>
<accession>A0A2W5NFD8</accession>
<evidence type="ECO:0000313" key="5">
    <source>
        <dbReference type="Proteomes" id="UP000249082"/>
    </source>
</evidence>
<dbReference type="InterPro" id="IPR036390">
    <property type="entry name" value="WH_DNA-bd_sf"/>
</dbReference>
<reference evidence="4 5" key="1">
    <citation type="submission" date="2017-08" db="EMBL/GenBank/DDBJ databases">
        <title>Infants hospitalized years apart are colonized by the same room-sourced microbial strains.</title>
        <authorList>
            <person name="Brooks B."/>
            <person name="Olm M.R."/>
            <person name="Firek B.A."/>
            <person name="Baker R."/>
            <person name="Thomas B.C."/>
            <person name="Morowitz M.J."/>
            <person name="Banfield J.F."/>
        </authorList>
    </citation>
    <scope>NUCLEOTIDE SEQUENCE [LARGE SCALE GENOMIC DNA]</scope>
    <source>
        <strain evidence="4">S2_005_002_R2_33</strain>
    </source>
</reference>
<dbReference type="InterPro" id="IPR008920">
    <property type="entry name" value="TF_FadR/GntR_C"/>
</dbReference>
<gene>
    <name evidence="4" type="ORF">DI555_22145</name>
</gene>
<name>A0A2W5NFD8_9SPHN</name>
<keyword evidence="1" id="KW-0805">Transcription regulation</keyword>